<evidence type="ECO:0000259" key="6">
    <source>
        <dbReference type="SMART" id="SM01332"/>
    </source>
</evidence>
<dbReference type="SMART" id="SM00385">
    <property type="entry name" value="CYCLIN"/>
    <property type="match status" value="1"/>
</dbReference>
<evidence type="ECO:0000259" key="5">
    <source>
        <dbReference type="SMART" id="SM00385"/>
    </source>
</evidence>
<dbReference type="Proteomes" id="UP000619265">
    <property type="component" value="Unassembled WGS sequence"/>
</dbReference>
<evidence type="ECO:0000256" key="1">
    <source>
        <dbReference type="ARBA" id="ARBA00006955"/>
    </source>
</evidence>
<evidence type="ECO:0000256" key="2">
    <source>
        <dbReference type="ARBA" id="ARBA00022618"/>
    </source>
</evidence>
<feature type="domain" description="Cyclin-like" evidence="5">
    <location>
        <begin position="133"/>
        <end position="217"/>
    </location>
</feature>
<reference evidence="7" key="2">
    <citation type="submission" date="2020-03" db="EMBL/GenBank/DDBJ databases">
        <title>Walnut 2.0.</title>
        <authorList>
            <person name="Marrano A."/>
            <person name="Britton M."/>
            <person name="Zimin A.V."/>
            <person name="Zaini P.A."/>
            <person name="Workman R."/>
            <person name="Puiu D."/>
            <person name="Bianco L."/>
            <person name="Allen B.J."/>
            <person name="Troggio M."/>
            <person name="Leslie C.A."/>
            <person name="Timp W."/>
            <person name="Dendekar A."/>
            <person name="Salzberg S.L."/>
            <person name="Neale D.B."/>
        </authorList>
    </citation>
    <scope>NUCLEOTIDE SEQUENCE</scope>
    <source>
        <tissue evidence="7">Leaves</tissue>
    </source>
</reference>
<evidence type="ECO:0000313" key="8">
    <source>
        <dbReference type="Proteomes" id="UP000619265"/>
    </source>
</evidence>
<feature type="domain" description="Cyclin C-terminal" evidence="6">
    <location>
        <begin position="93"/>
        <end position="248"/>
    </location>
</feature>
<dbReference type="FunFam" id="1.10.472.10:FF:000013">
    <property type="entry name" value="Cyclin A1"/>
    <property type="match status" value="1"/>
</dbReference>
<name>A0A833XLK8_JUGRE</name>
<dbReference type="EMBL" id="LIHL02000006">
    <property type="protein sequence ID" value="KAF5467932.1"/>
    <property type="molecule type" value="Genomic_DNA"/>
</dbReference>
<dbReference type="InterPro" id="IPR013763">
    <property type="entry name" value="Cyclin-like_dom"/>
</dbReference>
<evidence type="ECO:0000256" key="4">
    <source>
        <dbReference type="ARBA" id="ARBA00023306"/>
    </source>
</evidence>
<keyword evidence="3" id="KW-0195">Cyclin</keyword>
<proteinExistence type="inferred from homology"/>
<dbReference type="SUPFAM" id="SSF47954">
    <property type="entry name" value="Cyclin-like"/>
    <property type="match status" value="1"/>
</dbReference>
<protein>
    <recommendedName>
        <fullName evidence="9">B-like cyclin</fullName>
    </recommendedName>
</protein>
<dbReference type="Pfam" id="PF02984">
    <property type="entry name" value="Cyclin_C"/>
    <property type="match status" value="1"/>
</dbReference>
<evidence type="ECO:0000313" key="7">
    <source>
        <dbReference type="EMBL" id="KAF5467932.1"/>
    </source>
</evidence>
<accession>A0A833XLK8</accession>
<comment type="caution">
    <text evidence="7">The sequence shown here is derived from an EMBL/GenBank/DDBJ whole genome shotgun (WGS) entry which is preliminary data.</text>
</comment>
<dbReference type="InterPro" id="IPR036915">
    <property type="entry name" value="Cyclin-like_sf"/>
</dbReference>
<evidence type="ECO:0000256" key="3">
    <source>
        <dbReference type="ARBA" id="ARBA00023127"/>
    </source>
</evidence>
<comment type="similarity">
    <text evidence="1">Belongs to the cyclin family. Cyclin AB subfamily.</text>
</comment>
<reference evidence="7" key="1">
    <citation type="submission" date="2015-10" db="EMBL/GenBank/DDBJ databases">
        <authorList>
            <person name="Martinez-Garcia P.J."/>
            <person name="Crepeau M.W."/>
            <person name="Puiu D."/>
            <person name="Gonzalez-Ibeas D."/>
            <person name="Whalen J."/>
            <person name="Stevens K."/>
            <person name="Paul R."/>
            <person name="Butterfield T."/>
            <person name="Britton M."/>
            <person name="Reagan R."/>
            <person name="Chakraborty S."/>
            <person name="Walawage S.L."/>
            <person name="Vasquez-Gross H.A."/>
            <person name="Cardeno C."/>
            <person name="Famula R."/>
            <person name="Pratt K."/>
            <person name="Kuruganti S."/>
            <person name="Aradhya M.K."/>
            <person name="Leslie C.A."/>
            <person name="Dandekar A.M."/>
            <person name="Salzberg S.L."/>
            <person name="Wegrzyn J.L."/>
            <person name="Langley C.H."/>
            <person name="Neale D.B."/>
        </authorList>
    </citation>
    <scope>NUCLEOTIDE SEQUENCE</scope>
    <source>
        <tissue evidence="7">Leaves</tissue>
    </source>
</reference>
<organism evidence="7 8">
    <name type="scientific">Juglans regia</name>
    <name type="common">English walnut</name>
    <dbReference type="NCBI Taxonomy" id="51240"/>
    <lineage>
        <taxon>Eukaryota</taxon>
        <taxon>Viridiplantae</taxon>
        <taxon>Streptophyta</taxon>
        <taxon>Embryophyta</taxon>
        <taxon>Tracheophyta</taxon>
        <taxon>Spermatophyta</taxon>
        <taxon>Magnoliopsida</taxon>
        <taxon>eudicotyledons</taxon>
        <taxon>Gunneridae</taxon>
        <taxon>Pentapetalae</taxon>
        <taxon>rosids</taxon>
        <taxon>fabids</taxon>
        <taxon>Fagales</taxon>
        <taxon>Juglandaceae</taxon>
        <taxon>Juglans</taxon>
    </lineage>
</organism>
<dbReference type="Gramene" id="Jr06_03630_p1">
    <property type="protein sequence ID" value="cds.Jr06_03630_p1"/>
    <property type="gene ID" value="Jr06_03630"/>
</dbReference>
<evidence type="ECO:0008006" key="9">
    <source>
        <dbReference type="Google" id="ProtNLM"/>
    </source>
</evidence>
<dbReference type="AlphaFoldDB" id="A0A833XLK8"/>
<dbReference type="SMART" id="SM01332">
    <property type="entry name" value="Cyclin_C"/>
    <property type="match status" value="1"/>
</dbReference>
<dbReference type="InterPro" id="IPR004367">
    <property type="entry name" value="Cyclin_C-dom"/>
</dbReference>
<dbReference type="GO" id="GO:0051301">
    <property type="term" value="P:cell division"/>
    <property type="evidence" value="ECO:0007669"/>
    <property type="project" value="UniProtKB-KW"/>
</dbReference>
<keyword evidence="2" id="KW-0132">Cell division</keyword>
<sequence length="258" mass="27983">MGKATLAKKRAPLSNLTNVKNVANVSSRTSVPYSALVSSASKIAKAKKGPPANIGSTGLPRTNFPASLNLKSTAVVPCSKVTSSISRSDGNVPNTVAIPAQFSMDVSPSKSDGLSVSMDESMSTCDSFKSPEVEYMDNSDVPAVPSLQLECLANYIAELSLLEYNMLCYAPSLLAASAIFMAKYILFPSQKPWNSTLQHYTIYKPSDLCNCVKDLHRLCCDSHTSSLPAIKEKYSQHKYKYVAKKYCPPTIPAEFFQN</sequence>
<dbReference type="Gene3D" id="1.10.472.10">
    <property type="entry name" value="Cyclin-like"/>
    <property type="match status" value="1"/>
</dbReference>
<keyword evidence="4" id="KW-0131">Cell cycle</keyword>
<gene>
    <name evidence="7" type="ORF">F2P56_012136</name>
</gene>